<organism evidence="9 10">
    <name type="scientific">Sumerlaea chitinivorans</name>
    <dbReference type="NCBI Taxonomy" id="2250252"/>
    <lineage>
        <taxon>Bacteria</taxon>
        <taxon>Candidatus Sumerlaeota</taxon>
        <taxon>Candidatus Sumerlaeia</taxon>
        <taxon>Candidatus Sumerlaeales</taxon>
        <taxon>Candidatus Sumerlaeaceae</taxon>
        <taxon>Candidatus Sumerlaea</taxon>
    </lineage>
</organism>
<dbReference type="PANTHER" id="PTHR48090:SF3">
    <property type="entry name" value="UNDECAPRENYL-PHOSPHATE 4-DEOXY-4-FORMAMIDO-L-ARABINOSE TRANSFERASE"/>
    <property type="match status" value="1"/>
</dbReference>
<keyword evidence="5" id="KW-0448">Lipopolysaccharide biosynthesis</keyword>
<proteinExistence type="predicted"/>
<evidence type="ECO:0000256" key="3">
    <source>
        <dbReference type="ARBA" id="ARBA00022679"/>
    </source>
</evidence>
<gene>
    <name evidence="9" type="ORF">BRCON_0100</name>
</gene>
<evidence type="ECO:0000313" key="9">
    <source>
        <dbReference type="EMBL" id="AXA34877.1"/>
    </source>
</evidence>
<dbReference type="GO" id="GO:0005886">
    <property type="term" value="C:plasma membrane"/>
    <property type="evidence" value="ECO:0007669"/>
    <property type="project" value="TreeGrafter"/>
</dbReference>
<keyword evidence="2" id="KW-0328">Glycosyltransferase</keyword>
<name>A0A2Z4Y119_SUMC1</name>
<evidence type="ECO:0000256" key="5">
    <source>
        <dbReference type="ARBA" id="ARBA00022985"/>
    </source>
</evidence>
<dbReference type="Gene3D" id="3.90.550.10">
    <property type="entry name" value="Spore Coat Polysaccharide Biosynthesis Protein SpsA, Chain A"/>
    <property type="match status" value="1"/>
</dbReference>
<evidence type="ECO:0000256" key="4">
    <source>
        <dbReference type="ARBA" id="ARBA00022692"/>
    </source>
</evidence>
<keyword evidence="6" id="KW-1133">Transmembrane helix</keyword>
<dbReference type="GO" id="GO:0009103">
    <property type="term" value="P:lipopolysaccharide biosynthetic process"/>
    <property type="evidence" value="ECO:0007669"/>
    <property type="project" value="UniProtKB-KW"/>
</dbReference>
<keyword evidence="4" id="KW-0812">Transmembrane</keyword>
<keyword evidence="7" id="KW-0472">Membrane</keyword>
<dbReference type="Proteomes" id="UP000262583">
    <property type="component" value="Chromosome"/>
</dbReference>
<dbReference type="InterPro" id="IPR050256">
    <property type="entry name" value="Glycosyltransferase_2"/>
</dbReference>
<dbReference type="GO" id="GO:0099621">
    <property type="term" value="F:undecaprenyl-phosphate 4-deoxy-4-formamido-L-arabinose transferase activity"/>
    <property type="evidence" value="ECO:0007669"/>
    <property type="project" value="TreeGrafter"/>
</dbReference>
<keyword evidence="1" id="KW-1003">Cell membrane</keyword>
<dbReference type="PANTHER" id="PTHR48090">
    <property type="entry name" value="UNDECAPRENYL-PHOSPHATE 4-DEOXY-4-FORMAMIDO-L-ARABINOSE TRANSFERASE-RELATED"/>
    <property type="match status" value="1"/>
</dbReference>
<dbReference type="InterPro" id="IPR029044">
    <property type="entry name" value="Nucleotide-diphossugar_trans"/>
</dbReference>
<evidence type="ECO:0000313" key="10">
    <source>
        <dbReference type="Proteomes" id="UP000262583"/>
    </source>
</evidence>
<reference evidence="9 10" key="1">
    <citation type="submission" date="2018-05" db="EMBL/GenBank/DDBJ databases">
        <title>A metagenomic window into the 2 km-deep terrestrial subsurface aquifer revealed taxonomically and functionally diverse microbial community comprising novel uncultured bacterial lineages.</title>
        <authorList>
            <person name="Kadnikov V.V."/>
            <person name="Mardanov A.V."/>
            <person name="Beletsky A.V."/>
            <person name="Banks D."/>
            <person name="Pimenov N.V."/>
            <person name="Frank Y.A."/>
            <person name="Karnachuk O.V."/>
            <person name="Ravin N.V."/>
        </authorList>
    </citation>
    <scope>NUCLEOTIDE SEQUENCE [LARGE SCALE GENOMIC DNA]</scope>
    <source>
        <strain evidence="9">BY</strain>
    </source>
</reference>
<accession>A0A2Z4Y119</accession>
<evidence type="ECO:0000256" key="2">
    <source>
        <dbReference type="ARBA" id="ARBA00022676"/>
    </source>
</evidence>
<keyword evidence="3 9" id="KW-0808">Transferase</keyword>
<protein>
    <submittedName>
        <fullName evidence="9">Glycosyl transferase, family 2</fullName>
    </submittedName>
</protein>
<dbReference type="Pfam" id="PF00535">
    <property type="entry name" value="Glycos_transf_2"/>
    <property type="match status" value="1"/>
</dbReference>
<dbReference type="SUPFAM" id="SSF53448">
    <property type="entry name" value="Nucleotide-diphospho-sugar transferases"/>
    <property type="match status" value="1"/>
</dbReference>
<dbReference type="InterPro" id="IPR001173">
    <property type="entry name" value="Glyco_trans_2-like"/>
</dbReference>
<dbReference type="EMBL" id="CP030759">
    <property type="protein sequence ID" value="AXA34877.1"/>
    <property type="molecule type" value="Genomic_DNA"/>
</dbReference>
<evidence type="ECO:0000256" key="6">
    <source>
        <dbReference type="ARBA" id="ARBA00022989"/>
    </source>
</evidence>
<sequence length="217" mass="25256">MVILANRVAREFTEDYEIIVVDDGSRDGSREVLDELQSILPDRIKLVLHDKNRGYGGALRSGFATASKEWVFYTDGDAQYDPRELRELIKKVSEEVDVVQGYKIKRHDPWYRILIGELYRLSMKVLFSLKIRDVDCDFRLIRRSVLQKFHLTQDSGVICLELVKKLHMAGARFTEVGVTHHFRAYGHSQFFNFGRIARVGIGVLKLWWELVIRREGV</sequence>
<feature type="domain" description="Glycosyltransferase 2-like" evidence="8">
    <location>
        <begin position="8"/>
        <end position="148"/>
    </location>
</feature>
<evidence type="ECO:0000256" key="7">
    <source>
        <dbReference type="ARBA" id="ARBA00023136"/>
    </source>
</evidence>
<dbReference type="KEGG" id="schv:BRCON_0100"/>
<dbReference type="AlphaFoldDB" id="A0A2Z4Y119"/>
<evidence type="ECO:0000259" key="8">
    <source>
        <dbReference type="Pfam" id="PF00535"/>
    </source>
</evidence>
<dbReference type="CDD" id="cd04179">
    <property type="entry name" value="DPM_DPG-synthase_like"/>
    <property type="match status" value="1"/>
</dbReference>
<evidence type="ECO:0000256" key="1">
    <source>
        <dbReference type="ARBA" id="ARBA00022475"/>
    </source>
</evidence>